<sequence>MPRSTSSIVRIVGGTSSSSPKTFEAVSTIPELIAAVPAPYREVLKPVINAHFSVWRKLNSCRAYISKLEQHHRNQTFPPEIDGAFRVPTLQFSKEALEDSAVKVAYEGSLTTLVFQAKRNALSASLKAKNTELSLLQSRVTEETCQKDLFDAMKPVVADFMKDFGFKIAGETLEILGISPAPSPFAEEHTFLLNHGIKLLQRLGVIAHMAHDRDLASKMKSLSLVKKATTDVVMGGISDSLTTSDIQSAIREGLNSFAKEYKLSKPMGKKAPKRLTNTTKSKKGKSSTSKDGKKGKRKQAGGRKATNSNVSK</sequence>
<organism evidence="2 3">
    <name type="scientific">Ascodesmis nigricans</name>
    <dbReference type="NCBI Taxonomy" id="341454"/>
    <lineage>
        <taxon>Eukaryota</taxon>
        <taxon>Fungi</taxon>
        <taxon>Dikarya</taxon>
        <taxon>Ascomycota</taxon>
        <taxon>Pezizomycotina</taxon>
        <taxon>Pezizomycetes</taxon>
        <taxon>Pezizales</taxon>
        <taxon>Ascodesmidaceae</taxon>
        <taxon>Ascodesmis</taxon>
    </lineage>
</organism>
<feature type="region of interest" description="Disordered" evidence="1">
    <location>
        <begin position="261"/>
        <end position="312"/>
    </location>
</feature>
<evidence type="ECO:0000313" key="2">
    <source>
        <dbReference type="EMBL" id="TGZ76130.1"/>
    </source>
</evidence>
<keyword evidence="3" id="KW-1185">Reference proteome</keyword>
<dbReference type="InParanoid" id="A0A4S2MH14"/>
<reference evidence="2 3" key="1">
    <citation type="submission" date="2019-04" db="EMBL/GenBank/DDBJ databases">
        <title>Comparative genomics and transcriptomics to analyze fruiting body development in filamentous ascomycetes.</title>
        <authorList>
            <consortium name="DOE Joint Genome Institute"/>
            <person name="Lutkenhaus R."/>
            <person name="Traeger S."/>
            <person name="Breuer J."/>
            <person name="Kuo A."/>
            <person name="Lipzen A."/>
            <person name="Pangilinan J."/>
            <person name="Dilworth D."/>
            <person name="Sandor L."/>
            <person name="Poggeler S."/>
            <person name="Barry K."/>
            <person name="Grigoriev I.V."/>
            <person name="Nowrousian M."/>
        </authorList>
    </citation>
    <scope>NUCLEOTIDE SEQUENCE [LARGE SCALE GENOMIC DNA]</scope>
    <source>
        <strain evidence="2 3">CBS 389.68</strain>
    </source>
</reference>
<dbReference type="Proteomes" id="UP000298138">
    <property type="component" value="Unassembled WGS sequence"/>
</dbReference>
<dbReference type="AlphaFoldDB" id="A0A4S2MH14"/>
<evidence type="ECO:0000256" key="1">
    <source>
        <dbReference type="SAM" id="MobiDB-lite"/>
    </source>
</evidence>
<accession>A0A4S2MH14</accession>
<dbReference type="OrthoDB" id="5153444at2759"/>
<dbReference type="EMBL" id="ML220262">
    <property type="protein sequence ID" value="TGZ76130.1"/>
    <property type="molecule type" value="Genomic_DNA"/>
</dbReference>
<proteinExistence type="predicted"/>
<protein>
    <submittedName>
        <fullName evidence="2">Uncharacterized protein</fullName>
    </submittedName>
</protein>
<gene>
    <name evidence="2" type="ORF">EX30DRAFT_399491</name>
</gene>
<name>A0A4S2MH14_9PEZI</name>
<evidence type="ECO:0000313" key="3">
    <source>
        <dbReference type="Proteomes" id="UP000298138"/>
    </source>
</evidence>